<organism evidence="22 23">
    <name type="scientific">Acidiplasma cupricumulans</name>
    <dbReference type="NCBI Taxonomy" id="312540"/>
    <lineage>
        <taxon>Archaea</taxon>
        <taxon>Methanobacteriati</taxon>
        <taxon>Thermoplasmatota</taxon>
        <taxon>Thermoplasmata</taxon>
        <taxon>Thermoplasmatales</taxon>
        <taxon>Ferroplasmaceae</taxon>
        <taxon>Acidiplasma</taxon>
    </lineage>
</organism>
<comment type="similarity">
    <text evidence="4 19">In the C-terminal section; belongs to the NnrD/CARKD family.</text>
</comment>
<dbReference type="InterPro" id="IPR017953">
    <property type="entry name" value="Carbohydrate_kinase_pred_CS"/>
</dbReference>
<dbReference type="GO" id="GO:0046496">
    <property type="term" value="P:nicotinamide nucleotide metabolic process"/>
    <property type="evidence" value="ECO:0007669"/>
    <property type="project" value="UniProtKB-UniRule"/>
</dbReference>
<keyword evidence="7 17" id="KW-0067">ATP-binding</keyword>
<dbReference type="InterPro" id="IPR000631">
    <property type="entry name" value="CARKD"/>
</dbReference>
<comment type="caution">
    <text evidence="22">The sequence shown here is derived from an EMBL/GenBank/DDBJ whole genome shotgun (WGS) entry which is preliminary data.</text>
</comment>
<keyword evidence="6 17" id="KW-0547">Nucleotide-binding</keyword>
<feature type="domain" description="YjeF C-terminal" evidence="20">
    <location>
        <begin position="197"/>
        <end position="455"/>
    </location>
</feature>
<dbReference type="AlphaFoldDB" id="A0A0Q0XLC6"/>
<comment type="similarity">
    <text evidence="17">Belongs to the NnrD/CARKD family.</text>
</comment>
<keyword evidence="9 18" id="KW-0630">Potassium</keyword>
<comment type="catalytic activity">
    <reaction evidence="15 17 19">
        <text>(6S)-NADHX + ADP = AMP + phosphate + NADH + H(+)</text>
        <dbReference type="Rhea" id="RHEA:32223"/>
        <dbReference type="ChEBI" id="CHEBI:15378"/>
        <dbReference type="ChEBI" id="CHEBI:43474"/>
        <dbReference type="ChEBI" id="CHEBI:57945"/>
        <dbReference type="ChEBI" id="CHEBI:64074"/>
        <dbReference type="ChEBI" id="CHEBI:456215"/>
        <dbReference type="ChEBI" id="CHEBI:456216"/>
        <dbReference type="EC" id="4.2.1.136"/>
    </reaction>
</comment>
<dbReference type="Proteomes" id="UP000050301">
    <property type="component" value="Unassembled WGS sequence"/>
</dbReference>
<comment type="similarity">
    <text evidence="3 19">In the N-terminal section; belongs to the NnrE/AIBP family.</text>
</comment>
<dbReference type="NCBIfam" id="TIGR00196">
    <property type="entry name" value="yjeF_cterm"/>
    <property type="match status" value="1"/>
</dbReference>
<dbReference type="RefSeq" id="WP_048102029.1">
    <property type="nucleotide sequence ID" value="NZ_LKBH01000060.1"/>
</dbReference>
<dbReference type="Pfam" id="PF01256">
    <property type="entry name" value="Carb_kinase"/>
    <property type="match status" value="1"/>
</dbReference>
<dbReference type="InterPro" id="IPR004443">
    <property type="entry name" value="YjeF_N_dom"/>
</dbReference>
<evidence type="ECO:0000256" key="1">
    <source>
        <dbReference type="ARBA" id="ARBA00000013"/>
    </source>
</evidence>
<dbReference type="NCBIfam" id="TIGR00197">
    <property type="entry name" value="yjeF_nterm"/>
    <property type="match status" value="1"/>
</dbReference>
<dbReference type="GO" id="GO:0052855">
    <property type="term" value="F:ADP-dependent NAD(P)H-hydrate dehydratase activity"/>
    <property type="evidence" value="ECO:0007669"/>
    <property type="project" value="UniProtKB-UniRule"/>
</dbReference>
<comment type="function">
    <text evidence="14 19">Bifunctional enzyme that catalyzes the epimerization of the S- and R-forms of NAD(P)HX and the dehydration of the S-form of NAD(P)HX at the expense of ADP, which is converted to AMP. This allows the repair of both epimers of NAD(P)HX, a damaged form of NAD(P)H that is a result of enzymatic or heat-dependent hydration.</text>
</comment>
<dbReference type="GO" id="GO:0052856">
    <property type="term" value="F:NAD(P)HX epimerase activity"/>
    <property type="evidence" value="ECO:0007669"/>
    <property type="project" value="UniProtKB-UniRule"/>
</dbReference>
<dbReference type="CDD" id="cd01171">
    <property type="entry name" value="YXKO-related"/>
    <property type="match status" value="1"/>
</dbReference>
<keyword evidence="10 17" id="KW-0520">NAD</keyword>
<gene>
    <name evidence="17" type="primary">nnrD</name>
    <name evidence="18" type="synonym">nnrE</name>
    <name evidence="22" type="ORF">AOG55_04855</name>
</gene>
<comment type="catalytic activity">
    <reaction evidence="16 17 19">
        <text>(6S)-NADPHX + ADP = AMP + phosphate + NADPH + H(+)</text>
        <dbReference type="Rhea" id="RHEA:32235"/>
        <dbReference type="ChEBI" id="CHEBI:15378"/>
        <dbReference type="ChEBI" id="CHEBI:43474"/>
        <dbReference type="ChEBI" id="CHEBI:57783"/>
        <dbReference type="ChEBI" id="CHEBI:64076"/>
        <dbReference type="ChEBI" id="CHEBI:456215"/>
        <dbReference type="ChEBI" id="CHEBI:456216"/>
        <dbReference type="EC" id="4.2.1.136"/>
    </reaction>
</comment>
<feature type="binding site" evidence="17">
    <location>
        <position position="337"/>
    </location>
    <ligand>
        <name>(6S)-NADPHX</name>
        <dbReference type="ChEBI" id="CHEBI:64076"/>
    </ligand>
</feature>
<dbReference type="PANTHER" id="PTHR12592:SF0">
    <property type="entry name" value="ATP-DEPENDENT (S)-NAD(P)H-HYDRATE DEHYDRATASE"/>
    <property type="match status" value="1"/>
</dbReference>
<comment type="function">
    <text evidence="18">Catalyzes the epimerization of the S- and R-forms of NAD(P)HX, a damaged form of NAD(P)H that is a result of enzymatic or heat-dependent hydration. This is a prerequisite for the S-specific NAD(P)H-hydrate dehydratase to allow the repair of both epimers of NAD(P)HX.</text>
</comment>
<evidence type="ECO:0000256" key="17">
    <source>
        <dbReference type="HAMAP-Rule" id="MF_01965"/>
    </source>
</evidence>
<keyword evidence="12 17" id="KW-0456">Lyase</keyword>
<dbReference type="PANTHER" id="PTHR12592">
    <property type="entry name" value="ATP-DEPENDENT (S)-NAD(P)H-HYDRATE DEHYDRATASE FAMILY MEMBER"/>
    <property type="match status" value="1"/>
</dbReference>
<comment type="function">
    <text evidence="17">Catalyzes the dehydration of the S-form of NAD(P)HX at the expense of ADP, which is converted to AMP. Together with NAD(P)HX epimerase, which catalyzes the epimerization of the S- and R-forms, the enzyme allows the repair of both epimers of NAD(P)HX, a damaged form of NAD(P)H that is a result of enzymatic or heat-dependent hydration.</text>
</comment>
<accession>A0A0Q0XLC6</accession>
<dbReference type="PROSITE" id="PS51385">
    <property type="entry name" value="YJEF_N"/>
    <property type="match status" value="1"/>
</dbReference>
<evidence type="ECO:0000259" key="21">
    <source>
        <dbReference type="PROSITE" id="PS51385"/>
    </source>
</evidence>
<evidence type="ECO:0000256" key="11">
    <source>
        <dbReference type="ARBA" id="ARBA00023235"/>
    </source>
</evidence>
<evidence type="ECO:0000256" key="12">
    <source>
        <dbReference type="ARBA" id="ARBA00023239"/>
    </source>
</evidence>
<keyword evidence="11 18" id="KW-0413">Isomerase</keyword>
<evidence type="ECO:0000256" key="15">
    <source>
        <dbReference type="ARBA" id="ARBA00048238"/>
    </source>
</evidence>
<evidence type="ECO:0000256" key="6">
    <source>
        <dbReference type="ARBA" id="ARBA00022741"/>
    </source>
</evidence>
<comment type="subunit">
    <text evidence="17">Homotetramer.</text>
</comment>
<feature type="binding site" evidence="18">
    <location>
        <position position="115"/>
    </location>
    <ligand>
        <name>K(+)</name>
        <dbReference type="ChEBI" id="CHEBI:29103"/>
    </ligand>
</feature>
<evidence type="ECO:0000256" key="19">
    <source>
        <dbReference type="PIRNR" id="PIRNR017184"/>
    </source>
</evidence>
<dbReference type="HAMAP" id="MF_01965">
    <property type="entry name" value="NADHX_dehydratase"/>
    <property type="match status" value="1"/>
</dbReference>
<evidence type="ECO:0000256" key="16">
    <source>
        <dbReference type="ARBA" id="ARBA00049209"/>
    </source>
</evidence>
<dbReference type="InterPro" id="IPR036652">
    <property type="entry name" value="YjeF_N_dom_sf"/>
</dbReference>
<keyword evidence="23" id="KW-1185">Reference proteome</keyword>
<dbReference type="EC" id="4.2.1.136" evidence="19"/>
<dbReference type="HAMAP" id="MF_01966">
    <property type="entry name" value="NADHX_epimerase"/>
    <property type="match status" value="1"/>
</dbReference>
<comment type="cofactor">
    <cofactor evidence="17">
        <name>Mg(2+)</name>
        <dbReference type="ChEBI" id="CHEBI:18420"/>
    </cofactor>
</comment>
<dbReference type="Gene3D" id="3.40.1190.20">
    <property type="match status" value="1"/>
</dbReference>
<evidence type="ECO:0000256" key="14">
    <source>
        <dbReference type="ARBA" id="ARBA00025153"/>
    </source>
</evidence>
<dbReference type="GO" id="GO:0005524">
    <property type="term" value="F:ATP binding"/>
    <property type="evidence" value="ECO:0007669"/>
    <property type="project" value="UniProtKB-UniRule"/>
</dbReference>
<protein>
    <recommendedName>
        <fullName evidence="19">Bifunctional NAD(P)H-hydrate repair enzyme</fullName>
    </recommendedName>
    <alternativeName>
        <fullName evidence="19">Nicotinamide nucleotide repair protein</fullName>
    </alternativeName>
    <domain>
        <recommendedName>
            <fullName evidence="19">ADP-dependent (S)-NAD(P)H-hydrate dehydratase</fullName>
            <ecNumber evidence="19">4.2.1.136</ecNumber>
        </recommendedName>
        <alternativeName>
            <fullName evidence="19">ADP-dependent NAD(P)HX dehydratase</fullName>
        </alternativeName>
    </domain>
    <domain>
        <recommendedName>
            <fullName evidence="19">NAD(P)H-hydrate epimerase</fullName>
            <ecNumber evidence="19">5.1.99.6</ecNumber>
        </recommendedName>
    </domain>
</protein>
<dbReference type="Pfam" id="PF03853">
    <property type="entry name" value="YjeF_N"/>
    <property type="match status" value="1"/>
</dbReference>
<dbReference type="GO" id="GO:0046872">
    <property type="term" value="F:metal ion binding"/>
    <property type="evidence" value="ECO:0007669"/>
    <property type="project" value="UniProtKB-UniRule"/>
</dbReference>
<feature type="domain" description="YjeF N-terminal" evidence="21">
    <location>
        <begin position="6"/>
        <end position="195"/>
    </location>
</feature>
<proteinExistence type="inferred from homology"/>
<evidence type="ECO:0000256" key="9">
    <source>
        <dbReference type="ARBA" id="ARBA00022958"/>
    </source>
</evidence>
<comment type="caution">
    <text evidence="17">Lacks conserved residue(s) required for the propagation of feature annotation.</text>
</comment>
<keyword evidence="5 18" id="KW-0479">Metal-binding</keyword>
<dbReference type="GO" id="GO:0110051">
    <property type="term" value="P:metabolite repair"/>
    <property type="evidence" value="ECO:0007669"/>
    <property type="project" value="TreeGrafter"/>
</dbReference>
<reference evidence="22 23" key="1">
    <citation type="submission" date="2015-09" db="EMBL/GenBank/DDBJ databases">
        <title>Heavy metals and arsenic resistance mechanisms in polyextremophilic archaea of the family Ferroplasmaceae.</title>
        <authorList>
            <person name="Bulaev A.G."/>
            <person name="Kanygina A.V."/>
        </authorList>
    </citation>
    <scope>NUCLEOTIDE SEQUENCE [LARGE SCALE GENOMIC DNA]</scope>
    <source>
        <strain evidence="22 23">BH2</strain>
    </source>
</reference>
<evidence type="ECO:0000256" key="13">
    <source>
        <dbReference type="ARBA" id="ARBA00023268"/>
    </source>
</evidence>
<comment type="catalytic activity">
    <reaction evidence="2 18 19">
        <text>(6R)-NADPHX = (6S)-NADPHX</text>
        <dbReference type="Rhea" id="RHEA:32227"/>
        <dbReference type="ChEBI" id="CHEBI:64076"/>
        <dbReference type="ChEBI" id="CHEBI:64077"/>
        <dbReference type="EC" id="5.1.99.6"/>
    </reaction>
</comment>
<feature type="binding site" evidence="18">
    <location>
        <position position="148"/>
    </location>
    <ligand>
        <name>(6S)-NADPHX</name>
        <dbReference type="ChEBI" id="CHEBI:64076"/>
    </ligand>
</feature>
<evidence type="ECO:0000256" key="4">
    <source>
        <dbReference type="ARBA" id="ARBA00009524"/>
    </source>
</evidence>
<evidence type="ECO:0000256" key="8">
    <source>
        <dbReference type="ARBA" id="ARBA00022857"/>
    </source>
</evidence>
<feature type="binding site" evidence="17">
    <location>
        <position position="396"/>
    </location>
    <ligand>
        <name>AMP</name>
        <dbReference type="ChEBI" id="CHEBI:456215"/>
    </ligand>
</feature>
<keyword evidence="13" id="KW-0511">Multifunctional enzyme</keyword>
<evidence type="ECO:0000256" key="10">
    <source>
        <dbReference type="ARBA" id="ARBA00023027"/>
    </source>
</evidence>
<keyword evidence="8 17" id="KW-0521">NADP</keyword>
<evidence type="ECO:0000256" key="5">
    <source>
        <dbReference type="ARBA" id="ARBA00022723"/>
    </source>
</evidence>
<dbReference type="EMBL" id="LKBH01000060">
    <property type="protein sequence ID" value="KQB36131.1"/>
    <property type="molecule type" value="Genomic_DNA"/>
</dbReference>
<feature type="binding site" evidence="18">
    <location>
        <begin position="119"/>
        <end position="125"/>
    </location>
    <ligand>
        <name>(6S)-NADPHX</name>
        <dbReference type="ChEBI" id="CHEBI:64076"/>
    </ligand>
</feature>
<evidence type="ECO:0000256" key="7">
    <source>
        <dbReference type="ARBA" id="ARBA00022840"/>
    </source>
</evidence>
<feature type="binding site" evidence="18">
    <location>
        <position position="130"/>
    </location>
    <ligand>
        <name>(6S)-NADPHX</name>
        <dbReference type="ChEBI" id="CHEBI:64076"/>
    </ligand>
</feature>
<dbReference type="InterPro" id="IPR030677">
    <property type="entry name" value="Nnr"/>
</dbReference>
<evidence type="ECO:0000259" key="20">
    <source>
        <dbReference type="PROSITE" id="PS51383"/>
    </source>
</evidence>
<dbReference type="GO" id="GO:0047453">
    <property type="term" value="F:ATP-dependent NAD(P)H-hydrate dehydratase activity"/>
    <property type="evidence" value="ECO:0007669"/>
    <property type="project" value="TreeGrafter"/>
</dbReference>
<dbReference type="PIRSF" id="PIRSF017184">
    <property type="entry name" value="Nnr"/>
    <property type="match status" value="1"/>
</dbReference>
<feature type="binding site" evidence="18">
    <location>
        <position position="151"/>
    </location>
    <ligand>
        <name>K(+)</name>
        <dbReference type="ChEBI" id="CHEBI:29103"/>
    </ligand>
</feature>
<dbReference type="PROSITE" id="PS01049">
    <property type="entry name" value="YJEF_C_1"/>
    <property type="match status" value="1"/>
</dbReference>
<comment type="cofactor">
    <cofactor evidence="18 19">
        <name>K(+)</name>
        <dbReference type="ChEBI" id="CHEBI:29103"/>
    </cofactor>
    <text evidence="18 19">Binds 1 potassium ion per subunit.</text>
</comment>
<name>A0A0Q0XLC6_9ARCH</name>
<dbReference type="SUPFAM" id="SSF64153">
    <property type="entry name" value="YjeF N-terminal domain-like"/>
    <property type="match status" value="1"/>
</dbReference>
<evidence type="ECO:0000256" key="3">
    <source>
        <dbReference type="ARBA" id="ARBA00006001"/>
    </source>
</evidence>
<comment type="catalytic activity">
    <reaction evidence="1 18 19">
        <text>(6R)-NADHX = (6S)-NADHX</text>
        <dbReference type="Rhea" id="RHEA:32215"/>
        <dbReference type="ChEBI" id="CHEBI:64074"/>
        <dbReference type="ChEBI" id="CHEBI:64075"/>
        <dbReference type="EC" id="5.1.99.6"/>
    </reaction>
</comment>
<feature type="binding site" evidence="18">
    <location>
        <position position="54"/>
    </location>
    <ligand>
        <name>K(+)</name>
        <dbReference type="ChEBI" id="CHEBI:29103"/>
    </ligand>
</feature>
<evidence type="ECO:0000256" key="18">
    <source>
        <dbReference type="HAMAP-Rule" id="MF_01966"/>
    </source>
</evidence>
<sequence length="456" mass="49838">MDYIEAKRDDLNYSKTYGDTYNLMINAGRAVAKFVSSKFKQHSKVLIVCGTGNNAGDGIMASSFLNCMDVKIQFIKEPFDLKTYEARRAFNENNQKYFTIEDLDKNIQESEIIIDAIFGIGINGSPREPYSSVISKINSSGKIIVSVDVPSGFPYPGSVKPDYTVTFTGIKDGMTSETCGEIIVSDIGIPENIIKYSGRGDLLYIPKPLQDSHKGMNGRVALISGFTYSGSAIIAARAAYNTGVDLVRVYTSQNNYNIISSYSAGLIVRTFNDLDNDDINQNDAILIGPGLGLNPGYRDILINIIKKYNGIIIADADALKLLSPGHLEGKKCAVTPHAGEFKMFYGVDATEENAVKMSKKYGIITVLKGKVDIITDGDNIFYTSGGNARMTMGGTGDMLAGLIAGMAAKHINLIRACMIGTYINKEAARICYDDLGYYYSIDDMINKIPYVINNKI</sequence>
<evidence type="ECO:0000313" key="22">
    <source>
        <dbReference type="EMBL" id="KQB36131.1"/>
    </source>
</evidence>
<feature type="binding site" evidence="17">
    <location>
        <position position="290"/>
    </location>
    <ligand>
        <name>(6S)-NADPHX</name>
        <dbReference type="ChEBI" id="CHEBI:64076"/>
    </ligand>
</feature>
<dbReference type="Gene3D" id="3.40.50.10260">
    <property type="entry name" value="YjeF N-terminal domain"/>
    <property type="match status" value="1"/>
</dbReference>
<dbReference type="SUPFAM" id="SSF53613">
    <property type="entry name" value="Ribokinase-like"/>
    <property type="match status" value="1"/>
</dbReference>
<comment type="similarity">
    <text evidence="18">Belongs to the NnrE/AIBP family.</text>
</comment>
<dbReference type="GeneID" id="84222011"/>
<dbReference type="EC" id="5.1.99.6" evidence="19"/>
<dbReference type="InParanoid" id="A0A0Q0XLC6"/>
<evidence type="ECO:0000256" key="2">
    <source>
        <dbReference type="ARBA" id="ARBA00000909"/>
    </source>
</evidence>
<feature type="binding site" evidence="17">
    <location>
        <position position="397"/>
    </location>
    <ligand>
        <name>(6S)-NADPHX</name>
        <dbReference type="ChEBI" id="CHEBI:64076"/>
    </ligand>
</feature>
<dbReference type="InterPro" id="IPR029056">
    <property type="entry name" value="Ribokinase-like"/>
</dbReference>
<dbReference type="PROSITE" id="PS51383">
    <property type="entry name" value="YJEF_C_3"/>
    <property type="match status" value="1"/>
</dbReference>
<dbReference type="FunCoup" id="A0A0Q0XLC6">
    <property type="interactions" value="43"/>
</dbReference>
<evidence type="ECO:0000313" key="23">
    <source>
        <dbReference type="Proteomes" id="UP000050301"/>
    </source>
</evidence>